<dbReference type="EMBL" id="MEVI01000003">
    <property type="protein sequence ID" value="OGC55135.1"/>
    <property type="molecule type" value="Genomic_DNA"/>
</dbReference>
<accession>A0A1F4VD88</accession>
<evidence type="ECO:0000256" key="3">
    <source>
        <dbReference type="ARBA" id="ARBA00022475"/>
    </source>
</evidence>
<reference evidence="11 12" key="1">
    <citation type="journal article" date="2016" name="Nat. Commun.">
        <title>Thousands of microbial genomes shed light on interconnected biogeochemical processes in an aquifer system.</title>
        <authorList>
            <person name="Anantharaman K."/>
            <person name="Brown C.T."/>
            <person name="Hug L.A."/>
            <person name="Sharon I."/>
            <person name="Castelle C.J."/>
            <person name="Probst A.J."/>
            <person name="Thomas B.C."/>
            <person name="Singh A."/>
            <person name="Wilkins M.J."/>
            <person name="Karaoz U."/>
            <person name="Brodie E.L."/>
            <person name="Williams K.H."/>
            <person name="Hubbard S.S."/>
            <person name="Banfield J.F."/>
        </authorList>
    </citation>
    <scope>NUCLEOTIDE SEQUENCE [LARGE SCALE GENOMIC DNA]</scope>
</reference>
<keyword evidence="7 9" id="KW-0472">Membrane</keyword>
<evidence type="ECO:0000256" key="2">
    <source>
        <dbReference type="ARBA" id="ARBA00020019"/>
    </source>
</evidence>
<gene>
    <name evidence="9" type="primary">ftsE</name>
    <name evidence="11" type="ORF">A3A78_04115</name>
</gene>
<evidence type="ECO:0000256" key="4">
    <source>
        <dbReference type="ARBA" id="ARBA00022618"/>
    </source>
</evidence>
<keyword evidence="3 9" id="KW-1003">Cell membrane</keyword>
<evidence type="ECO:0000259" key="10">
    <source>
        <dbReference type="PROSITE" id="PS50893"/>
    </source>
</evidence>
<dbReference type="InterPro" id="IPR003439">
    <property type="entry name" value="ABC_transporter-like_ATP-bd"/>
</dbReference>
<proteinExistence type="inferred from homology"/>
<keyword evidence="5 9" id="KW-0547">Nucleotide-binding</keyword>
<dbReference type="Proteomes" id="UP000176504">
    <property type="component" value="Unassembled WGS sequence"/>
</dbReference>
<evidence type="ECO:0000313" key="12">
    <source>
        <dbReference type="Proteomes" id="UP000176504"/>
    </source>
</evidence>
<evidence type="ECO:0000313" key="11">
    <source>
        <dbReference type="EMBL" id="OGC55135.1"/>
    </source>
</evidence>
<dbReference type="InterPro" id="IPR005286">
    <property type="entry name" value="Cell_div_FtsE"/>
</dbReference>
<dbReference type="PANTHER" id="PTHR24220">
    <property type="entry name" value="IMPORT ATP-BINDING PROTEIN"/>
    <property type="match status" value="1"/>
</dbReference>
<dbReference type="GO" id="GO:0005886">
    <property type="term" value="C:plasma membrane"/>
    <property type="evidence" value="ECO:0007669"/>
    <property type="project" value="UniProtKB-SubCell"/>
</dbReference>
<dbReference type="PANTHER" id="PTHR24220:SF470">
    <property type="entry name" value="CELL DIVISION ATP-BINDING PROTEIN FTSE"/>
    <property type="match status" value="1"/>
</dbReference>
<comment type="caution">
    <text evidence="11">The sequence shown here is derived from an EMBL/GenBank/DDBJ whole genome shotgun (WGS) entry which is preliminary data.</text>
</comment>
<dbReference type="PROSITE" id="PS50893">
    <property type="entry name" value="ABC_TRANSPORTER_2"/>
    <property type="match status" value="1"/>
</dbReference>
<dbReference type="InterPro" id="IPR027417">
    <property type="entry name" value="P-loop_NTPase"/>
</dbReference>
<dbReference type="InterPro" id="IPR003593">
    <property type="entry name" value="AAA+_ATPase"/>
</dbReference>
<dbReference type="SUPFAM" id="SSF52540">
    <property type="entry name" value="P-loop containing nucleoside triphosphate hydrolases"/>
    <property type="match status" value="1"/>
</dbReference>
<name>A0A1F4VD88_UNCKA</name>
<evidence type="ECO:0000256" key="1">
    <source>
        <dbReference type="ARBA" id="ARBA00005417"/>
    </source>
</evidence>
<sequence>MIKFEDVSKSYENGTQVLEGVNLVILPKEFVFIVGPSGAGKTTLVKLLIREELPTTGSIFFEDTDVTKVKKNLLPSLRRKIGVVFQDFKLLDSKTVFENVAVSLEVVERPEGEIKQVVPNVLNLVSLLNKSECFPYQLSGGEKQRLAIARALAHEPKVLIADEPTGNIDPVASDEVVHLLEKINTLGTTVIMATHEVGIVNRMKRRVVLMHDGKIVKDEKVGRYEV</sequence>
<comment type="function">
    <text evidence="9">Part of the ABC transporter FtsEX involved in cellular division.</text>
</comment>
<keyword evidence="4 9" id="KW-0132">Cell division</keyword>
<dbReference type="GO" id="GO:0016887">
    <property type="term" value="F:ATP hydrolysis activity"/>
    <property type="evidence" value="ECO:0007669"/>
    <property type="project" value="InterPro"/>
</dbReference>
<dbReference type="SMART" id="SM00382">
    <property type="entry name" value="AAA"/>
    <property type="match status" value="1"/>
</dbReference>
<evidence type="ECO:0000256" key="7">
    <source>
        <dbReference type="ARBA" id="ARBA00023136"/>
    </source>
</evidence>
<dbReference type="InterPro" id="IPR017871">
    <property type="entry name" value="ABC_transporter-like_CS"/>
</dbReference>
<comment type="subunit">
    <text evidence="9">Homodimer. Forms a membrane-associated complex with FtsX.</text>
</comment>
<evidence type="ECO:0000256" key="8">
    <source>
        <dbReference type="ARBA" id="ARBA00023306"/>
    </source>
</evidence>
<dbReference type="GO" id="GO:0022857">
    <property type="term" value="F:transmembrane transporter activity"/>
    <property type="evidence" value="ECO:0007669"/>
    <property type="project" value="TreeGrafter"/>
</dbReference>
<keyword evidence="6 9" id="KW-0067">ATP-binding</keyword>
<protein>
    <recommendedName>
        <fullName evidence="2 9">Cell division ATP-binding protein FtsE</fullName>
    </recommendedName>
</protein>
<keyword evidence="8 9" id="KW-0131">Cell cycle</keyword>
<dbReference type="PROSITE" id="PS00211">
    <property type="entry name" value="ABC_TRANSPORTER_1"/>
    <property type="match status" value="1"/>
</dbReference>
<dbReference type="Gene3D" id="3.40.50.300">
    <property type="entry name" value="P-loop containing nucleotide triphosphate hydrolases"/>
    <property type="match status" value="1"/>
</dbReference>
<dbReference type="GO" id="GO:0005524">
    <property type="term" value="F:ATP binding"/>
    <property type="evidence" value="ECO:0007669"/>
    <property type="project" value="UniProtKB-UniRule"/>
</dbReference>
<feature type="domain" description="ABC transporter" evidence="10">
    <location>
        <begin position="2"/>
        <end position="226"/>
    </location>
</feature>
<dbReference type="AlphaFoldDB" id="A0A1F4VD88"/>
<dbReference type="Pfam" id="PF00005">
    <property type="entry name" value="ABC_tran"/>
    <property type="match status" value="1"/>
</dbReference>
<comment type="subcellular location">
    <subcellularLocation>
        <location evidence="9">Cell membrane</location>
        <topology evidence="9">Peripheral membrane protein</topology>
        <orientation evidence="9">Cytoplasmic side</orientation>
    </subcellularLocation>
</comment>
<dbReference type="InterPro" id="IPR015854">
    <property type="entry name" value="ABC_transpr_LolD-like"/>
</dbReference>
<evidence type="ECO:0000256" key="5">
    <source>
        <dbReference type="ARBA" id="ARBA00022741"/>
    </source>
</evidence>
<dbReference type="FunFam" id="3.40.50.300:FF:000056">
    <property type="entry name" value="Cell division ATP-binding protein FtsE"/>
    <property type="match status" value="1"/>
</dbReference>
<organism evidence="11 12">
    <name type="scientific">candidate division WWE3 bacterium RIFCSPLOWO2_01_FULL_41_18</name>
    <dbReference type="NCBI Taxonomy" id="1802625"/>
    <lineage>
        <taxon>Bacteria</taxon>
        <taxon>Katanobacteria</taxon>
    </lineage>
</organism>
<evidence type="ECO:0000256" key="6">
    <source>
        <dbReference type="ARBA" id="ARBA00022840"/>
    </source>
</evidence>
<comment type="similarity">
    <text evidence="1 9">Belongs to the ABC transporter superfamily.</text>
</comment>
<evidence type="ECO:0000256" key="9">
    <source>
        <dbReference type="RuleBase" id="RU365094"/>
    </source>
</evidence>
<dbReference type="NCBIfam" id="TIGR02673">
    <property type="entry name" value="FtsE"/>
    <property type="match status" value="1"/>
</dbReference>
<dbReference type="GO" id="GO:0051301">
    <property type="term" value="P:cell division"/>
    <property type="evidence" value="ECO:0007669"/>
    <property type="project" value="UniProtKB-UniRule"/>
</dbReference>